<gene>
    <name evidence="2" type="ORF">HNR40_009334</name>
</gene>
<evidence type="ECO:0000313" key="3">
    <source>
        <dbReference type="Proteomes" id="UP000568380"/>
    </source>
</evidence>
<feature type="domain" description="Trypsin-co-occurring" evidence="1">
    <location>
        <begin position="19"/>
        <end position="100"/>
    </location>
</feature>
<dbReference type="RefSeq" id="WP_184973287.1">
    <property type="nucleotide sequence ID" value="NZ_JACHIN010000019.1"/>
</dbReference>
<name>A0A7W8ELF2_9ACTN</name>
<comment type="caution">
    <text evidence="2">The sequence shown here is derived from an EMBL/GenBank/DDBJ whole genome shotgun (WGS) entry which is preliminary data.</text>
</comment>
<accession>A0A7W8ELF2</accession>
<dbReference type="InterPro" id="IPR045794">
    <property type="entry name" value="Trypco1"/>
</dbReference>
<dbReference type="Proteomes" id="UP000568380">
    <property type="component" value="Unassembled WGS sequence"/>
</dbReference>
<dbReference type="NCBIfam" id="NF041216">
    <property type="entry name" value="CU044_2847_fam"/>
    <property type="match status" value="1"/>
</dbReference>
<protein>
    <recommendedName>
        <fullName evidence="1">Trypsin-co-occurring domain-containing protein</fullName>
    </recommendedName>
</protein>
<keyword evidence="3" id="KW-1185">Reference proteome</keyword>
<evidence type="ECO:0000313" key="2">
    <source>
        <dbReference type="EMBL" id="MBB5083829.1"/>
    </source>
</evidence>
<dbReference type="Pfam" id="PF19493">
    <property type="entry name" value="Trypco1"/>
    <property type="match status" value="1"/>
</dbReference>
<dbReference type="AlphaFoldDB" id="A0A7W8ELF2"/>
<organism evidence="2 3">
    <name type="scientific">Nonomuraea endophytica</name>
    <dbReference type="NCBI Taxonomy" id="714136"/>
    <lineage>
        <taxon>Bacteria</taxon>
        <taxon>Bacillati</taxon>
        <taxon>Actinomycetota</taxon>
        <taxon>Actinomycetes</taxon>
        <taxon>Streptosporangiales</taxon>
        <taxon>Streptosporangiaceae</taxon>
        <taxon>Nonomuraea</taxon>
    </lineage>
</organism>
<dbReference type="EMBL" id="JACHIN010000019">
    <property type="protein sequence ID" value="MBB5083829.1"/>
    <property type="molecule type" value="Genomic_DNA"/>
</dbReference>
<reference evidence="2 3" key="1">
    <citation type="submission" date="2020-08" db="EMBL/GenBank/DDBJ databases">
        <title>Genomic Encyclopedia of Type Strains, Phase IV (KMG-IV): sequencing the most valuable type-strain genomes for metagenomic binning, comparative biology and taxonomic classification.</title>
        <authorList>
            <person name="Goeker M."/>
        </authorList>
    </citation>
    <scope>NUCLEOTIDE SEQUENCE [LARGE SCALE GENOMIC DNA]</scope>
    <source>
        <strain evidence="2 3">DSM 45385</strain>
    </source>
</reference>
<evidence type="ECO:0000259" key="1">
    <source>
        <dbReference type="Pfam" id="PF19493"/>
    </source>
</evidence>
<sequence length="107" mass="11252">MDDLSTAGTTPVVLPNGARIEVRRKDGGPADVAGGMPDFTAVADTLRGVSESVLDALRKARPHEVMVEFGMNVSAKSGRLSSLLVSADAAADFKITLKWDGTDPEPR</sequence>
<proteinExistence type="predicted"/>